<feature type="transmembrane region" description="Helical" evidence="6">
    <location>
        <begin position="112"/>
        <end position="133"/>
    </location>
</feature>
<evidence type="ECO:0000259" key="7">
    <source>
        <dbReference type="PROSITE" id="PS50850"/>
    </source>
</evidence>
<feature type="region of interest" description="Disordered" evidence="5">
    <location>
        <begin position="1"/>
        <end position="39"/>
    </location>
</feature>
<feature type="domain" description="Major facilitator superfamily (MFS) profile" evidence="7">
    <location>
        <begin position="46"/>
        <end position="473"/>
    </location>
</feature>
<keyword evidence="9" id="KW-1185">Reference proteome</keyword>
<feature type="transmembrane region" description="Helical" evidence="6">
    <location>
        <begin position="81"/>
        <end position="100"/>
    </location>
</feature>
<feature type="transmembrane region" description="Helical" evidence="6">
    <location>
        <begin position="447"/>
        <end position="468"/>
    </location>
</feature>
<feature type="transmembrane region" description="Helical" evidence="6">
    <location>
        <begin position="317"/>
        <end position="337"/>
    </location>
</feature>
<dbReference type="EMBL" id="BAAAUG010000063">
    <property type="protein sequence ID" value="GAA3111254.1"/>
    <property type="molecule type" value="Genomic_DNA"/>
</dbReference>
<evidence type="ECO:0000256" key="6">
    <source>
        <dbReference type="SAM" id="Phobius"/>
    </source>
</evidence>
<dbReference type="SUPFAM" id="SSF103473">
    <property type="entry name" value="MFS general substrate transporter"/>
    <property type="match status" value="1"/>
</dbReference>
<dbReference type="RefSeq" id="WP_344522081.1">
    <property type="nucleotide sequence ID" value="NZ_BAAAUG010000063.1"/>
</dbReference>
<dbReference type="PROSITE" id="PS50850">
    <property type="entry name" value="MFS"/>
    <property type="match status" value="1"/>
</dbReference>
<comment type="subcellular location">
    <subcellularLocation>
        <location evidence="1">Cell membrane</location>
        <topology evidence="1">Multi-pass membrane protein</topology>
    </subcellularLocation>
</comment>
<keyword evidence="2 6" id="KW-0812">Transmembrane</keyword>
<dbReference type="PANTHER" id="PTHR11662:SF399">
    <property type="entry name" value="FI19708P1-RELATED"/>
    <property type="match status" value="1"/>
</dbReference>
<keyword evidence="3 6" id="KW-1133">Transmembrane helix</keyword>
<reference evidence="9" key="1">
    <citation type="journal article" date="2019" name="Int. J. Syst. Evol. Microbiol.">
        <title>The Global Catalogue of Microorganisms (GCM) 10K type strain sequencing project: providing services to taxonomists for standard genome sequencing and annotation.</title>
        <authorList>
            <consortium name="The Broad Institute Genomics Platform"/>
            <consortium name="The Broad Institute Genome Sequencing Center for Infectious Disease"/>
            <person name="Wu L."/>
            <person name="Ma J."/>
        </authorList>
    </citation>
    <scope>NUCLEOTIDE SEQUENCE [LARGE SCALE GENOMIC DNA]</scope>
    <source>
        <strain evidence="9">JCM 9092</strain>
    </source>
</reference>
<evidence type="ECO:0000256" key="2">
    <source>
        <dbReference type="ARBA" id="ARBA00022692"/>
    </source>
</evidence>
<dbReference type="Gene3D" id="1.20.1250.20">
    <property type="entry name" value="MFS general substrate transporter like domains"/>
    <property type="match status" value="2"/>
</dbReference>
<gene>
    <name evidence="8" type="ORF">GCM10010449_37020</name>
</gene>
<dbReference type="CDD" id="cd17319">
    <property type="entry name" value="MFS_ExuT_GudP_like"/>
    <property type="match status" value="1"/>
</dbReference>
<feature type="transmembrane region" description="Helical" evidence="6">
    <location>
        <begin position="358"/>
        <end position="376"/>
    </location>
</feature>
<evidence type="ECO:0000256" key="3">
    <source>
        <dbReference type="ARBA" id="ARBA00022989"/>
    </source>
</evidence>
<name>A0ABP6MG23_9ACTN</name>
<organism evidence="8 9">
    <name type="scientific">Streptomyces rectiviolaceus</name>
    <dbReference type="NCBI Taxonomy" id="332591"/>
    <lineage>
        <taxon>Bacteria</taxon>
        <taxon>Bacillati</taxon>
        <taxon>Actinomycetota</taxon>
        <taxon>Actinomycetes</taxon>
        <taxon>Kitasatosporales</taxon>
        <taxon>Streptomycetaceae</taxon>
        <taxon>Streptomyces</taxon>
    </lineage>
</organism>
<dbReference type="InterPro" id="IPR036259">
    <property type="entry name" value="MFS_trans_sf"/>
</dbReference>
<comment type="caution">
    <text evidence="8">The sequence shown here is derived from an EMBL/GenBank/DDBJ whole genome shotgun (WGS) entry which is preliminary data.</text>
</comment>
<feature type="transmembrane region" description="Helical" evidence="6">
    <location>
        <begin position="42"/>
        <end position="59"/>
    </location>
</feature>
<protein>
    <submittedName>
        <fullName evidence="8">MFS transporter</fullName>
    </submittedName>
</protein>
<dbReference type="InterPro" id="IPR050382">
    <property type="entry name" value="MFS_Na/Anion_cotransporter"/>
</dbReference>
<dbReference type="PANTHER" id="PTHR11662">
    <property type="entry name" value="SOLUTE CARRIER FAMILY 17"/>
    <property type="match status" value="1"/>
</dbReference>
<sequence>MTTTPTTPGPHQKSAAETTQDPTEEPGGDTAPPRPRGRGNNVRWGIVALCFGGLAVNYLDRSTLSVALPAMSKDLHIGPEIQGFVLSAFFITYAICQLPAGAALDKFGVKRVFAIGAIWWSLATVAMGLVRGVGTLIGARMLLGAGEAAGYPAPAKAVSRWFPRRERTLANSVWDNGARVGTAIALPLVTAIVSAFHWRAAFIVCGLLGFVWIAAWLRWYHEPEDHPKLTTEERAYIEGGGARFEPQDTADTADTADTVDEAGAKAGGEAKSLRWRDLFRYRTVWGMMLGFFCLNYVIYFFITWFPSYLVDERGFDLLSLGFFGTIPGLIAIIGSLTGGWTADRLLRKGWSTTKVRKTCLISGTLCSSVIALTVVVPTAAGALALLSLSYASLTFATASVASLPADVAPTPGHVASLAGIQNFASNVAGALGPIVTGFLLAASGGSYVVPLLVSGALSVVGALTYAFVIQRVEPLPIR</sequence>
<proteinExistence type="predicted"/>
<evidence type="ECO:0000313" key="9">
    <source>
        <dbReference type="Proteomes" id="UP001501637"/>
    </source>
</evidence>
<dbReference type="InterPro" id="IPR011701">
    <property type="entry name" value="MFS"/>
</dbReference>
<feature type="transmembrane region" description="Helical" evidence="6">
    <location>
        <begin position="196"/>
        <end position="219"/>
    </location>
</feature>
<evidence type="ECO:0000256" key="5">
    <source>
        <dbReference type="SAM" id="MobiDB-lite"/>
    </source>
</evidence>
<evidence type="ECO:0000256" key="1">
    <source>
        <dbReference type="ARBA" id="ARBA00004651"/>
    </source>
</evidence>
<accession>A0ABP6MG23</accession>
<dbReference type="Proteomes" id="UP001501637">
    <property type="component" value="Unassembled WGS sequence"/>
</dbReference>
<evidence type="ECO:0000256" key="4">
    <source>
        <dbReference type="ARBA" id="ARBA00023136"/>
    </source>
</evidence>
<dbReference type="Pfam" id="PF07690">
    <property type="entry name" value="MFS_1"/>
    <property type="match status" value="1"/>
</dbReference>
<dbReference type="InterPro" id="IPR020846">
    <property type="entry name" value="MFS_dom"/>
</dbReference>
<feature type="transmembrane region" description="Helical" evidence="6">
    <location>
        <begin position="284"/>
        <end position="305"/>
    </location>
</feature>
<keyword evidence="4 6" id="KW-0472">Membrane</keyword>
<evidence type="ECO:0000313" key="8">
    <source>
        <dbReference type="EMBL" id="GAA3111254.1"/>
    </source>
</evidence>